<keyword evidence="3" id="KW-1185">Reference proteome</keyword>
<accession>A0A936YYQ9</accession>
<proteinExistence type="predicted"/>
<sequence>MFDEQHAQALRDLDAMRAERDEADRRAGAAERELDSLREAAAARTRWLDKAKDAAGYDRNVSFDVVWADTLAAFKWARGDLEPVAGDVLPKIGERVLIHLARPDSWVEHTVVGYYVWPPVTPSGIRVFIRVRHPGGSLNARLLKDVCKLDGTPFLPAPKDGVAIPLTNQPKETK</sequence>
<protein>
    <submittedName>
        <fullName evidence="2">Uncharacterized protein</fullName>
    </submittedName>
</protein>
<comment type="caution">
    <text evidence="2">The sequence shown here is derived from an EMBL/GenBank/DDBJ whole genome shotgun (WGS) entry which is preliminary data.</text>
</comment>
<reference evidence="2 3" key="1">
    <citation type="journal article" date="2017" name="Int. J. Syst. Evol. Microbiol.">
        <title>Ramlibacter monticola sp. nov., isolated from forest soil.</title>
        <authorList>
            <person name="Chaudhary D.K."/>
            <person name="Kim J."/>
        </authorList>
    </citation>
    <scope>NUCLEOTIDE SEQUENCE [LARGE SCALE GENOMIC DNA]</scope>
    <source>
        <strain evidence="2 3">KACC 19175</strain>
    </source>
</reference>
<gene>
    <name evidence="2" type="ORF">JJ685_05435</name>
</gene>
<keyword evidence="1" id="KW-0175">Coiled coil</keyword>
<dbReference type="AlphaFoldDB" id="A0A936YYQ9"/>
<dbReference type="Proteomes" id="UP000599109">
    <property type="component" value="Unassembled WGS sequence"/>
</dbReference>
<evidence type="ECO:0000313" key="2">
    <source>
        <dbReference type="EMBL" id="MBL0390581.1"/>
    </source>
</evidence>
<name>A0A936YYQ9_9BURK</name>
<dbReference type="RefSeq" id="WP_201673175.1">
    <property type="nucleotide sequence ID" value="NZ_JAEQNE010000001.1"/>
</dbReference>
<feature type="coiled-coil region" evidence="1">
    <location>
        <begin position="6"/>
        <end position="40"/>
    </location>
</feature>
<dbReference type="EMBL" id="JAEQNE010000001">
    <property type="protein sequence ID" value="MBL0390581.1"/>
    <property type="molecule type" value="Genomic_DNA"/>
</dbReference>
<evidence type="ECO:0000313" key="3">
    <source>
        <dbReference type="Proteomes" id="UP000599109"/>
    </source>
</evidence>
<organism evidence="2 3">
    <name type="scientific">Ramlibacter monticola</name>
    <dbReference type="NCBI Taxonomy" id="1926872"/>
    <lineage>
        <taxon>Bacteria</taxon>
        <taxon>Pseudomonadati</taxon>
        <taxon>Pseudomonadota</taxon>
        <taxon>Betaproteobacteria</taxon>
        <taxon>Burkholderiales</taxon>
        <taxon>Comamonadaceae</taxon>
        <taxon>Ramlibacter</taxon>
    </lineage>
</organism>
<evidence type="ECO:0000256" key="1">
    <source>
        <dbReference type="SAM" id="Coils"/>
    </source>
</evidence>